<sequence length="312" mass="33875">MDSLPDLISQLGPEIEDPEEETFLLYSQPMASQNLGFIDPKARSIDVAINQRDFTIHQSPGILSSSRAGGTTGAVLWKINPLFAEWLSSPSNPLFLSRALSRSSSLIELGCGISPLNALALRPRIARYVLTDQPYVLKLLQQNIDANPPPFSSSSSSSSSSYPSSSSSSSSRRAKHAASPSPAHCADISFRVLDWETDQVSAALTGCPATTSFDALVACDCVFNYALIQPLVQTCADVCRLRTRHKAAGAGAPPCVAVIAQQLRNDDVFTCWLAEFRRHFRVWRFPEEMLPEGLRPAAGFVIHVGLLRDAGE</sequence>
<dbReference type="Proteomes" id="UP000053831">
    <property type="component" value="Unassembled WGS sequence"/>
</dbReference>
<dbReference type="Gene3D" id="3.40.50.150">
    <property type="entry name" value="Vaccinia Virus protein VP39"/>
    <property type="match status" value="1"/>
</dbReference>
<accession>A0A0M8MRM9</accession>
<comment type="caution">
    <text evidence="2">The sequence shown here is derived from an EMBL/GenBank/DDBJ whole genome shotgun (WGS) entry which is preliminary data.</text>
</comment>
<dbReference type="InterPro" id="IPR029063">
    <property type="entry name" value="SAM-dependent_MTases_sf"/>
</dbReference>
<proteinExistence type="predicted"/>
<gene>
    <name evidence="2" type="ORF">ESCO_003137</name>
</gene>
<dbReference type="GO" id="GO:0032991">
    <property type="term" value="C:protein-containing complex"/>
    <property type="evidence" value="ECO:0007669"/>
    <property type="project" value="TreeGrafter"/>
</dbReference>
<dbReference type="EMBL" id="LGSR01000022">
    <property type="protein sequence ID" value="KOS17956.1"/>
    <property type="molecule type" value="Genomic_DNA"/>
</dbReference>
<dbReference type="PANTHER" id="PTHR14614:SF109">
    <property type="entry name" value="RIBOSOMAL LYSINE N-METHYLTRANSFERASE 5"/>
    <property type="match status" value="1"/>
</dbReference>
<protein>
    <submittedName>
        <fullName evidence="2">Diaminohydroxyphosphoribosylamino-pyrimidine deaminase</fullName>
    </submittedName>
</protein>
<dbReference type="AlphaFoldDB" id="A0A0M8MRM9"/>
<dbReference type="OrthoDB" id="2529286at2759"/>
<name>A0A0M8MRM9_ESCWE</name>
<dbReference type="GO" id="GO:0005829">
    <property type="term" value="C:cytosol"/>
    <property type="evidence" value="ECO:0007669"/>
    <property type="project" value="TreeGrafter"/>
</dbReference>
<evidence type="ECO:0000256" key="1">
    <source>
        <dbReference type="SAM" id="MobiDB-lite"/>
    </source>
</evidence>
<evidence type="ECO:0000313" key="2">
    <source>
        <dbReference type="EMBL" id="KOS17956.1"/>
    </source>
</evidence>
<dbReference type="InterPro" id="IPR019410">
    <property type="entry name" value="Methyltransf_16"/>
</dbReference>
<feature type="compositionally biased region" description="Low complexity" evidence="1">
    <location>
        <begin position="152"/>
        <end position="171"/>
    </location>
</feature>
<keyword evidence="3" id="KW-1185">Reference proteome</keyword>
<dbReference type="STRING" id="150374.A0A0M8MRM9"/>
<dbReference type="PANTHER" id="PTHR14614">
    <property type="entry name" value="HEPATOCELLULAR CARCINOMA-ASSOCIATED ANTIGEN"/>
    <property type="match status" value="1"/>
</dbReference>
<organism evidence="2 3">
    <name type="scientific">Escovopsis weberi</name>
    <dbReference type="NCBI Taxonomy" id="150374"/>
    <lineage>
        <taxon>Eukaryota</taxon>
        <taxon>Fungi</taxon>
        <taxon>Dikarya</taxon>
        <taxon>Ascomycota</taxon>
        <taxon>Pezizomycotina</taxon>
        <taxon>Sordariomycetes</taxon>
        <taxon>Hypocreomycetidae</taxon>
        <taxon>Hypocreales</taxon>
        <taxon>Hypocreaceae</taxon>
        <taxon>Escovopsis</taxon>
    </lineage>
</organism>
<reference evidence="2 3" key="1">
    <citation type="submission" date="2015-07" db="EMBL/GenBank/DDBJ databases">
        <title>The genome of the fungus Escovopsis weberi, a specialized disease agent of ant agriculture.</title>
        <authorList>
            <person name="de Man T.J."/>
            <person name="Stajich J.E."/>
            <person name="Kubicek C.P."/>
            <person name="Chenthamara K."/>
            <person name="Atanasova L."/>
            <person name="Druzhinina I.S."/>
            <person name="Birnbaum S."/>
            <person name="Barribeau S.M."/>
            <person name="Teiling C."/>
            <person name="Suen G."/>
            <person name="Currie C."/>
            <person name="Gerardo N.M."/>
        </authorList>
    </citation>
    <scope>NUCLEOTIDE SEQUENCE [LARGE SCALE GENOMIC DNA]</scope>
</reference>
<evidence type="ECO:0000313" key="3">
    <source>
        <dbReference type="Proteomes" id="UP000053831"/>
    </source>
</evidence>
<dbReference type="GO" id="GO:0008757">
    <property type="term" value="F:S-adenosylmethionine-dependent methyltransferase activity"/>
    <property type="evidence" value="ECO:0007669"/>
    <property type="project" value="UniProtKB-ARBA"/>
</dbReference>
<feature type="region of interest" description="Disordered" evidence="1">
    <location>
        <begin position="148"/>
        <end position="181"/>
    </location>
</feature>